<reference evidence="2" key="1">
    <citation type="submission" date="2021-05" db="EMBL/GenBank/DDBJ databases">
        <authorList>
            <person name="Alioto T."/>
            <person name="Alioto T."/>
            <person name="Gomez Garrido J."/>
        </authorList>
    </citation>
    <scope>NUCLEOTIDE SEQUENCE</scope>
</reference>
<accession>A0A8D9FIS9</accession>
<protein>
    <submittedName>
        <fullName evidence="2">Uncharacterized protein</fullName>
    </submittedName>
</protein>
<dbReference type="EMBL" id="HBUF01681477">
    <property type="protein sequence ID" value="CAG6792403.1"/>
    <property type="molecule type" value="Transcribed_RNA"/>
</dbReference>
<name>A0A8D9FIS9_9HEMI</name>
<dbReference type="AlphaFoldDB" id="A0A8D9FIS9"/>
<proteinExistence type="predicted"/>
<feature type="compositionally biased region" description="Polar residues" evidence="1">
    <location>
        <begin position="1"/>
        <end position="14"/>
    </location>
</feature>
<organism evidence="2">
    <name type="scientific">Cacopsylla melanoneura</name>
    <dbReference type="NCBI Taxonomy" id="428564"/>
    <lineage>
        <taxon>Eukaryota</taxon>
        <taxon>Metazoa</taxon>
        <taxon>Ecdysozoa</taxon>
        <taxon>Arthropoda</taxon>
        <taxon>Hexapoda</taxon>
        <taxon>Insecta</taxon>
        <taxon>Pterygota</taxon>
        <taxon>Neoptera</taxon>
        <taxon>Paraneoptera</taxon>
        <taxon>Hemiptera</taxon>
        <taxon>Sternorrhyncha</taxon>
        <taxon>Psylloidea</taxon>
        <taxon>Psyllidae</taxon>
        <taxon>Psyllinae</taxon>
        <taxon>Cacopsylla</taxon>
    </lineage>
</organism>
<evidence type="ECO:0000313" key="2">
    <source>
        <dbReference type="EMBL" id="CAG6792403.1"/>
    </source>
</evidence>
<evidence type="ECO:0000256" key="1">
    <source>
        <dbReference type="SAM" id="MobiDB-lite"/>
    </source>
</evidence>
<feature type="region of interest" description="Disordered" evidence="1">
    <location>
        <begin position="1"/>
        <end position="21"/>
    </location>
</feature>
<sequence>MNIWFSTLVSSSTDDSPRPKSKTKCLTFSGKLVYSGLPIDRSAPLEIMFRSFSREGRRGDFPLRRKCCRILTCSSAMKSLQAWLRVSTKLQPGRFLHQNSRHYC</sequence>